<dbReference type="GO" id="GO:0009450">
    <property type="term" value="P:gamma-aminobutyric acid catabolic process"/>
    <property type="evidence" value="ECO:0007669"/>
    <property type="project" value="TreeGrafter"/>
</dbReference>
<organism evidence="7 8">
    <name type="scientific">Natrinema ejinorense</name>
    <dbReference type="NCBI Taxonomy" id="373386"/>
    <lineage>
        <taxon>Archaea</taxon>
        <taxon>Methanobacteriati</taxon>
        <taxon>Methanobacteriota</taxon>
        <taxon>Stenosarchaea group</taxon>
        <taxon>Halobacteria</taxon>
        <taxon>Halobacteriales</taxon>
        <taxon>Natrialbaceae</taxon>
        <taxon>Natrinema</taxon>
    </lineage>
</organism>
<dbReference type="Gene3D" id="3.90.1150.10">
    <property type="entry name" value="Aspartate Aminotransferase, domain 1"/>
    <property type="match status" value="1"/>
</dbReference>
<evidence type="ECO:0000256" key="6">
    <source>
        <dbReference type="RuleBase" id="RU003560"/>
    </source>
</evidence>
<dbReference type="PIRSF" id="PIRSF000521">
    <property type="entry name" value="Transaminase_4ab_Lys_Orn"/>
    <property type="match status" value="1"/>
</dbReference>
<dbReference type="InterPro" id="IPR005814">
    <property type="entry name" value="Aminotrans_3"/>
</dbReference>
<dbReference type="SUPFAM" id="SSF53383">
    <property type="entry name" value="PLP-dependent transferases"/>
    <property type="match status" value="1"/>
</dbReference>
<evidence type="ECO:0000256" key="1">
    <source>
        <dbReference type="ARBA" id="ARBA00001933"/>
    </source>
</evidence>
<dbReference type="CDD" id="cd00610">
    <property type="entry name" value="OAT_like"/>
    <property type="match status" value="1"/>
</dbReference>
<gene>
    <name evidence="7" type="ORF">CP557_04285</name>
</gene>
<dbReference type="Pfam" id="PF00202">
    <property type="entry name" value="Aminotran_3"/>
    <property type="match status" value="1"/>
</dbReference>
<dbReference type="Gene3D" id="3.40.640.10">
    <property type="entry name" value="Type I PLP-dependent aspartate aminotransferase-like (Major domain)"/>
    <property type="match status" value="1"/>
</dbReference>
<dbReference type="EMBL" id="NXNI01000001">
    <property type="protein sequence ID" value="PCR89822.1"/>
    <property type="molecule type" value="Genomic_DNA"/>
</dbReference>
<accession>A0A2A5QSM2</accession>
<dbReference type="PANTHER" id="PTHR43206:SF2">
    <property type="entry name" value="4-AMINOBUTYRATE AMINOTRANSFERASE GABT"/>
    <property type="match status" value="1"/>
</dbReference>
<evidence type="ECO:0000256" key="2">
    <source>
        <dbReference type="ARBA" id="ARBA00008954"/>
    </source>
</evidence>
<dbReference type="InterPro" id="IPR049704">
    <property type="entry name" value="Aminotrans_3_PPA_site"/>
</dbReference>
<keyword evidence="5 6" id="KW-0663">Pyridoxal phosphate</keyword>
<comment type="caution">
    <text evidence="7">The sequence shown here is derived from an EMBL/GenBank/DDBJ whole genome shotgun (WGS) entry which is preliminary data.</text>
</comment>
<keyword evidence="4 7" id="KW-0808">Transferase</keyword>
<keyword evidence="3 7" id="KW-0032">Aminotransferase</keyword>
<dbReference type="GO" id="GO:0030170">
    <property type="term" value="F:pyridoxal phosphate binding"/>
    <property type="evidence" value="ECO:0007669"/>
    <property type="project" value="InterPro"/>
</dbReference>
<proteinExistence type="inferred from homology"/>
<dbReference type="RefSeq" id="WP_097378767.1">
    <property type="nucleotide sequence ID" value="NZ_NXNI01000001.1"/>
</dbReference>
<dbReference type="Proteomes" id="UP000219689">
    <property type="component" value="Unassembled WGS sequence"/>
</dbReference>
<dbReference type="PROSITE" id="PS00600">
    <property type="entry name" value="AA_TRANSFER_CLASS_3"/>
    <property type="match status" value="1"/>
</dbReference>
<dbReference type="GO" id="GO:0008483">
    <property type="term" value="F:transaminase activity"/>
    <property type="evidence" value="ECO:0007669"/>
    <property type="project" value="UniProtKB-KW"/>
</dbReference>
<comment type="cofactor">
    <cofactor evidence="1">
        <name>pyridoxal 5'-phosphate</name>
        <dbReference type="ChEBI" id="CHEBI:597326"/>
    </cofactor>
</comment>
<name>A0A2A5QSM2_9EURY</name>
<dbReference type="InterPro" id="IPR015422">
    <property type="entry name" value="PyrdxlP-dep_Trfase_small"/>
</dbReference>
<evidence type="ECO:0000256" key="5">
    <source>
        <dbReference type="ARBA" id="ARBA00022898"/>
    </source>
</evidence>
<evidence type="ECO:0000256" key="3">
    <source>
        <dbReference type="ARBA" id="ARBA00022576"/>
    </source>
</evidence>
<keyword evidence="8" id="KW-1185">Reference proteome</keyword>
<dbReference type="InterPro" id="IPR015421">
    <property type="entry name" value="PyrdxlP-dep_Trfase_major"/>
</dbReference>
<dbReference type="OrthoDB" id="7184at2157"/>
<reference evidence="7 8" key="1">
    <citation type="submission" date="2017-09" db="EMBL/GenBank/DDBJ databases">
        <title>Genome sequences of Natrinema ejinorence JCM 13890T.</title>
        <authorList>
            <person name="Roh S.W."/>
            <person name="Kim Y.B."/>
            <person name="Kim J.Y."/>
        </authorList>
    </citation>
    <scope>NUCLEOTIDE SEQUENCE [LARGE SCALE GENOMIC DNA]</scope>
    <source>
        <strain evidence="7 8">JCM 13890</strain>
    </source>
</reference>
<comment type="similarity">
    <text evidence="2 6">Belongs to the class-III pyridoxal-phosphate-dependent aminotransferase family.</text>
</comment>
<dbReference type="AlphaFoldDB" id="A0A2A5QSM2"/>
<dbReference type="PANTHER" id="PTHR43206">
    <property type="entry name" value="AMINOTRANSFERASE"/>
    <property type="match status" value="1"/>
</dbReference>
<dbReference type="InterPro" id="IPR015424">
    <property type="entry name" value="PyrdxlP-dep_Trfase"/>
</dbReference>
<protein>
    <submittedName>
        <fullName evidence="7">Aspartate aminotransferase family protein</fullName>
    </submittedName>
</protein>
<evidence type="ECO:0000313" key="7">
    <source>
        <dbReference type="EMBL" id="PCR89822.1"/>
    </source>
</evidence>
<sequence length="459" mass="50294">MDRATARPEVATIPGERASEWVDYHQRFAAPSTYVYEFVWDAGGEAIGPFCTDVDGNVLLDFTSHVAAAPLGYNNPTIREKLREFDLVDPLKIAGQDFYVSGGGSPDDPDFPGPTQLMDRLVAMTEDYDMDRVFLSNSGAEAVENAIKICYAAGGHRAVTFEGGFHGRTLGALSLNRSKTVHRRGFPEIPGVVSVPYPATDEEYDTRWRTDGPGGNVVADALHPERGVVDPDEVAFLILEPIQGEGGYRVAHPEFARDLEALRERYDLRIIADEIQSGLGRTGKPWAVDHLDLTPDVITSAKGLRVGATISRSDVFPEEKGRLSSTWGAGDLVAAMQGVLTIDTIHEENLLANVRERGEQLRTILEDAVEDGEAPGMVDTRGRGLMLAVEFDTKERRDAVLESAFRRGLLTLGCGYKTLRLLPPLDVTKREIELGTRLLLESIGEAADRSRTDSNERGQ</sequence>
<evidence type="ECO:0000256" key="4">
    <source>
        <dbReference type="ARBA" id="ARBA00022679"/>
    </source>
</evidence>
<evidence type="ECO:0000313" key="8">
    <source>
        <dbReference type="Proteomes" id="UP000219689"/>
    </source>
</evidence>